<evidence type="ECO:0000256" key="2">
    <source>
        <dbReference type="ARBA" id="ARBA00004742"/>
    </source>
</evidence>
<comment type="similarity">
    <text evidence="3 11">Belongs to the iron-sulfur dependent L-serine dehydratase family.</text>
</comment>
<dbReference type="GO" id="GO:0046872">
    <property type="term" value="F:metal ion binding"/>
    <property type="evidence" value="ECO:0007669"/>
    <property type="project" value="UniProtKB-KW"/>
</dbReference>
<dbReference type="SUPFAM" id="SSF143548">
    <property type="entry name" value="Serine metabolism enzymes domain"/>
    <property type="match status" value="1"/>
</dbReference>
<evidence type="ECO:0000256" key="1">
    <source>
        <dbReference type="ARBA" id="ARBA00001966"/>
    </source>
</evidence>
<keyword evidence="4 11" id="KW-0312">Gluconeogenesis</keyword>
<feature type="domain" description="Serine dehydratase-like alpha subunit" evidence="12">
    <location>
        <begin position="186"/>
        <end position="449"/>
    </location>
</feature>
<dbReference type="GO" id="GO:0009063">
    <property type="term" value="P:amino acid catabolic process"/>
    <property type="evidence" value="ECO:0007669"/>
    <property type="project" value="UniProtKB-ARBA"/>
</dbReference>
<reference evidence="14" key="1">
    <citation type="journal article" date="2014" name="Int. J. Syst. Evol. Microbiol.">
        <title>Complete genome sequence of Corynebacterium casei LMG S-19264T (=DSM 44701T), isolated from a smear-ripened cheese.</title>
        <authorList>
            <consortium name="US DOE Joint Genome Institute (JGI-PGF)"/>
            <person name="Walter F."/>
            <person name="Albersmeier A."/>
            <person name="Kalinowski J."/>
            <person name="Ruckert C."/>
        </authorList>
    </citation>
    <scope>NUCLEOTIDE SEQUENCE</scope>
    <source>
        <strain evidence="14">KCTC 42590</strain>
    </source>
</reference>
<evidence type="ECO:0000256" key="6">
    <source>
        <dbReference type="ARBA" id="ARBA00022723"/>
    </source>
</evidence>
<dbReference type="EC" id="4.3.1.17" evidence="11"/>
<reference evidence="14" key="2">
    <citation type="submission" date="2020-09" db="EMBL/GenBank/DDBJ databases">
        <authorList>
            <person name="Sun Q."/>
            <person name="Kim S."/>
        </authorList>
    </citation>
    <scope>NUCLEOTIDE SEQUENCE</scope>
    <source>
        <strain evidence="14">KCTC 42590</strain>
    </source>
</reference>
<dbReference type="FunFam" id="3.30.1330.90:FF:000001">
    <property type="entry name" value="L-serine ammonia-lyase 1"/>
    <property type="match status" value="1"/>
</dbReference>
<dbReference type="InterPro" id="IPR005131">
    <property type="entry name" value="Ser_deHydtase_bsu"/>
</dbReference>
<evidence type="ECO:0000256" key="7">
    <source>
        <dbReference type="ARBA" id="ARBA00023004"/>
    </source>
</evidence>
<dbReference type="InterPro" id="IPR004644">
    <property type="entry name" value="Fe-S_L-Ser_mono"/>
</dbReference>
<dbReference type="InterPro" id="IPR005130">
    <property type="entry name" value="Ser_deHydtase-like_asu"/>
</dbReference>
<name>A0A919E4N0_9PROT</name>
<comment type="cofactor">
    <cofactor evidence="1 11">
        <name>[4Fe-4S] cluster</name>
        <dbReference type="ChEBI" id="CHEBI:49883"/>
    </cofactor>
</comment>
<dbReference type="PANTHER" id="PTHR30182:SF1">
    <property type="entry name" value="L-SERINE DEHYDRATASE 1"/>
    <property type="match status" value="1"/>
</dbReference>
<keyword evidence="9 11" id="KW-0456">Lyase</keyword>
<dbReference type="GO" id="GO:0051539">
    <property type="term" value="F:4 iron, 4 sulfur cluster binding"/>
    <property type="evidence" value="ECO:0007669"/>
    <property type="project" value="UniProtKB-UniRule"/>
</dbReference>
<dbReference type="EMBL" id="BNCI01000001">
    <property type="protein sequence ID" value="GHF12692.1"/>
    <property type="molecule type" value="Genomic_DNA"/>
</dbReference>
<comment type="catalytic activity">
    <reaction evidence="10 11">
        <text>L-serine = pyruvate + NH4(+)</text>
        <dbReference type="Rhea" id="RHEA:19169"/>
        <dbReference type="ChEBI" id="CHEBI:15361"/>
        <dbReference type="ChEBI" id="CHEBI:28938"/>
        <dbReference type="ChEBI" id="CHEBI:33384"/>
        <dbReference type="EC" id="4.3.1.17"/>
    </reaction>
</comment>
<dbReference type="GO" id="GO:0006094">
    <property type="term" value="P:gluconeogenesis"/>
    <property type="evidence" value="ECO:0007669"/>
    <property type="project" value="UniProtKB-KW"/>
</dbReference>
<dbReference type="Pfam" id="PF03313">
    <property type="entry name" value="SDH_alpha"/>
    <property type="match status" value="1"/>
</dbReference>
<evidence type="ECO:0000256" key="11">
    <source>
        <dbReference type="RuleBase" id="RU366059"/>
    </source>
</evidence>
<dbReference type="PANTHER" id="PTHR30182">
    <property type="entry name" value="L-SERINE DEHYDRATASE"/>
    <property type="match status" value="1"/>
</dbReference>
<keyword evidence="7 11" id="KW-0408">Iron</keyword>
<keyword evidence="15" id="KW-1185">Reference proteome</keyword>
<dbReference type="Gene3D" id="3.30.1330.90">
    <property type="entry name" value="D-3-phosphoglycerate dehydrogenase, domain 3"/>
    <property type="match status" value="1"/>
</dbReference>
<dbReference type="InterPro" id="IPR029009">
    <property type="entry name" value="ASB_dom_sf"/>
</dbReference>
<evidence type="ECO:0000259" key="13">
    <source>
        <dbReference type="Pfam" id="PF03315"/>
    </source>
</evidence>
<accession>A0A919E4N0</accession>
<keyword evidence="6 11" id="KW-0479">Metal-binding</keyword>
<dbReference type="AlphaFoldDB" id="A0A919E4N0"/>
<evidence type="ECO:0000256" key="9">
    <source>
        <dbReference type="ARBA" id="ARBA00023239"/>
    </source>
</evidence>
<feature type="domain" description="Serine dehydratase beta chain" evidence="13">
    <location>
        <begin position="5"/>
        <end position="154"/>
    </location>
</feature>
<comment type="caution">
    <text evidence="14">The sequence shown here is derived from an EMBL/GenBank/DDBJ whole genome shotgun (WGS) entry which is preliminary data.</text>
</comment>
<organism evidence="14 15">
    <name type="scientific">Kordiimonas sediminis</name>
    <dbReference type="NCBI Taxonomy" id="1735581"/>
    <lineage>
        <taxon>Bacteria</taxon>
        <taxon>Pseudomonadati</taxon>
        <taxon>Pseudomonadota</taxon>
        <taxon>Alphaproteobacteria</taxon>
        <taxon>Kordiimonadales</taxon>
        <taxon>Kordiimonadaceae</taxon>
        <taxon>Kordiimonas</taxon>
    </lineage>
</organism>
<comment type="pathway">
    <text evidence="2">Carbohydrate biosynthesis; gluconeogenesis.</text>
</comment>
<evidence type="ECO:0000256" key="3">
    <source>
        <dbReference type="ARBA" id="ARBA00008636"/>
    </source>
</evidence>
<dbReference type="RefSeq" id="WP_191249824.1">
    <property type="nucleotide sequence ID" value="NZ_BNCI01000001.1"/>
</dbReference>
<dbReference type="Pfam" id="PF03315">
    <property type="entry name" value="SDH_beta"/>
    <property type="match status" value="1"/>
</dbReference>
<gene>
    <name evidence="14" type="primary">sdaA</name>
    <name evidence="14" type="ORF">GCM10017044_03320</name>
</gene>
<evidence type="ECO:0000313" key="14">
    <source>
        <dbReference type="EMBL" id="GHF12692.1"/>
    </source>
</evidence>
<evidence type="ECO:0000259" key="12">
    <source>
        <dbReference type="Pfam" id="PF03313"/>
    </source>
</evidence>
<keyword evidence="5 11" id="KW-0004">4Fe-4S</keyword>
<keyword evidence="8 11" id="KW-0411">Iron-sulfur</keyword>
<dbReference type="InterPro" id="IPR051318">
    <property type="entry name" value="Fe-S_L-Ser"/>
</dbReference>
<evidence type="ECO:0000313" key="15">
    <source>
        <dbReference type="Proteomes" id="UP000630923"/>
    </source>
</evidence>
<dbReference type="NCBIfam" id="TIGR00720">
    <property type="entry name" value="sda_mono"/>
    <property type="match status" value="1"/>
</dbReference>
<evidence type="ECO:0000256" key="8">
    <source>
        <dbReference type="ARBA" id="ARBA00023014"/>
    </source>
</evidence>
<evidence type="ECO:0000256" key="10">
    <source>
        <dbReference type="ARBA" id="ARBA00049406"/>
    </source>
</evidence>
<evidence type="ECO:0000256" key="5">
    <source>
        <dbReference type="ARBA" id="ARBA00022485"/>
    </source>
</evidence>
<dbReference type="Proteomes" id="UP000630923">
    <property type="component" value="Unassembled WGS sequence"/>
</dbReference>
<dbReference type="GO" id="GO:0003941">
    <property type="term" value="F:L-serine ammonia-lyase activity"/>
    <property type="evidence" value="ECO:0007669"/>
    <property type="project" value="UniProtKB-UniRule"/>
</dbReference>
<evidence type="ECO:0000256" key="4">
    <source>
        <dbReference type="ARBA" id="ARBA00022432"/>
    </source>
</evidence>
<sequence length="461" mass="49158">MTINVLDLFNIGIGPSSSHTVGPMRAAHQFLETLEALTSVARVEVRLFGSLGATGRGHGSDTAIILGLMGASPEDVDVDAIPGMIDEVRSTKTLALNGDHKIPFEEDTDLLLLPRERLPFHPNGMEFQVFDAAGAKLHGAIYYSIGGGFIVDESEARDDSFHTEDPKVRYPFTSGAELLAHCKASGKSISEIMLCNESARRSRAQVRAQLLEVWRVMQECVNRGCTTRGAMPGLNVRRRAADMYDQLAGRPEKALTDPLTILDWVNLYALAVNEENAVGGRVVTAPTNGAAGIIPAVLHYYTRFCPHASEDGVVKFLLTAGAVGILFKENASISGAEVGCQGEVGSACSMAAAGLTEVLGGTPEQVENAAEIGMEHNLGLTCDPIGGLVQVPCIERNAMASIKAINAARLALRGDGEHFVSLDKVIRTMRITGRDMKSKYKETAQGGLAVTVPITSNVVDC</sequence>
<proteinExistence type="inferred from homology"/>
<protein>
    <recommendedName>
        <fullName evidence="11">L-serine dehydratase</fullName>
        <ecNumber evidence="11">4.3.1.17</ecNumber>
    </recommendedName>
</protein>